<dbReference type="SUPFAM" id="SSF50998">
    <property type="entry name" value="Quinoprotein alcohol dehydrogenase-like"/>
    <property type="match status" value="2"/>
</dbReference>
<keyword evidence="3" id="KW-1185">Reference proteome</keyword>
<dbReference type="Pfam" id="PF13360">
    <property type="entry name" value="PQQ_2"/>
    <property type="match status" value="2"/>
</dbReference>
<dbReference type="PANTHER" id="PTHR34512:SF30">
    <property type="entry name" value="OUTER MEMBRANE PROTEIN ASSEMBLY FACTOR BAMB"/>
    <property type="match status" value="1"/>
</dbReference>
<accession>A0A517NPW2</accession>
<dbReference type="InterPro" id="IPR018391">
    <property type="entry name" value="PQQ_b-propeller_rpt"/>
</dbReference>
<dbReference type="SMART" id="SM00564">
    <property type="entry name" value="PQQ"/>
    <property type="match status" value="3"/>
</dbReference>
<reference evidence="2 3" key="1">
    <citation type="submission" date="2019-02" db="EMBL/GenBank/DDBJ databases">
        <title>Deep-cultivation of Planctomycetes and their phenomic and genomic characterization uncovers novel biology.</title>
        <authorList>
            <person name="Wiegand S."/>
            <person name="Jogler M."/>
            <person name="Boedeker C."/>
            <person name="Pinto D."/>
            <person name="Vollmers J."/>
            <person name="Rivas-Marin E."/>
            <person name="Kohn T."/>
            <person name="Peeters S.H."/>
            <person name="Heuer A."/>
            <person name="Rast P."/>
            <person name="Oberbeckmann S."/>
            <person name="Bunk B."/>
            <person name="Jeske O."/>
            <person name="Meyerdierks A."/>
            <person name="Storesund J.E."/>
            <person name="Kallscheuer N."/>
            <person name="Luecker S."/>
            <person name="Lage O.M."/>
            <person name="Pohl T."/>
            <person name="Merkel B.J."/>
            <person name="Hornburger P."/>
            <person name="Mueller R.-W."/>
            <person name="Bruemmer F."/>
            <person name="Labrenz M."/>
            <person name="Spormann A.M."/>
            <person name="Op den Camp H."/>
            <person name="Overmann J."/>
            <person name="Amann R."/>
            <person name="Jetten M.S.M."/>
            <person name="Mascher T."/>
            <person name="Medema M.H."/>
            <person name="Devos D.P."/>
            <person name="Kaster A.-K."/>
            <person name="Ovreas L."/>
            <person name="Rohde M."/>
            <person name="Galperin M.Y."/>
            <person name="Jogler C."/>
        </authorList>
    </citation>
    <scope>NUCLEOTIDE SEQUENCE [LARGE SCALE GENOMIC DNA]</scope>
    <source>
        <strain evidence="2 3">K23_9</strain>
    </source>
</reference>
<organism evidence="2 3">
    <name type="scientific">Stieleria marina</name>
    <dbReference type="NCBI Taxonomy" id="1930275"/>
    <lineage>
        <taxon>Bacteria</taxon>
        <taxon>Pseudomonadati</taxon>
        <taxon>Planctomycetota</taxon>
        <taxon>Planctomycetia</taxon>
        <taxon>Pirellulales</taxon>
        <taxon>Pirellulaceae</taxon>
        <taxon>Stieleria</taxon>
    </lineage>
</organism>
<sequence precursor="true">MLGLNPHTAKAGLLSAVLLLGMLSTTYGDWPTYQHDIRRSGVTDETLTLPLAQSWVNQSLHPPDPAWTGPAKWDAWAGNRDLQSMRNFDPCFFVTASEGRVFYGSSVDDAVHAVDLATGAEQWVFFTGAAVRFPPTLHAGWAYFGSDDGTVCCCDQASGELVWKKNAGPENRAITSNRKIISTWPVRTGVLVHEGHAFFAGSLVPWETSVLWKVDALTGNHLADDCFRREVAEVTLQGAMLASSDRLYLPQGRAAPLAFDIASGKSQGAIGEAGGVFCVLTEDELLVAGPADQKSADNQIRIADGSSRRKLATFGGANRILIDGTQAWVPTDGKLRMLDRKAYVDAQAAIDAAAAKVKLEKPPTEAAQNALAAAKADQAAAWRWEVKCATPQGFIKAGDKLVIGLSNQVRVLSAVTGQTLWSNPLNGIAHGLAVSDGRLLVSTGKGHIYAFAPESLP</sequence>
<dbReference type="InterPro" id="IPR011047">
    <property type="entry name" value="Quinoprotein_ADH-like_sf"/>
</dbReference>
<dbReference type="Proteomes" id="UP000319817">
    <property type="component" value="Chromosome"/>
</dbReference>
<feature type="domain" description="Pyrrolo-quinoline quinone repeat" evidence="1">
    <location>
        <begin position="397"/>
        <end position="452"/>
    </location>
</feature>
<name>A0A517NPW2_9BACT</name>
<dbReference type="OrthoDB" id="218952at2"/>
<dbReference type="EMBL" id="CP036526">
    <property type="protein sequence ID" value="QDT09164.1"/>
    <property type="molecule type" value="Genomic_DNA"/>
</dbReference>
<dbReference type="InterPro" id="IPR015943">
    <property type="entry name" value="WD40/YVTN_repeat-like_dom_sf"/>
</dbReference>
<dbReference type="Gene3D" id="2.130.10.10">
    <property type="entry name" value="YVTN repeat-like/Quinoprotein amine dehydrogenase"/>
    <property type="match status" value="2"/>
</dbReference>
<dbReference type="RefSeq" id="WP_145416680.1">
    <property type="nucleotide sequence ID" value="NZ_CP036526.1"/>
</dbReference>
<evidence type="ECO:0000259" key="1">
    <source>
        <dbReference type="Pfam" id="PF13360"/>
    </source>
</evidence>
<dbReference type="AlphaFoldDB" id="A0A517NPW2"/>
<evidence type="ECO:0000313" key="2">
    <source>
        <dbReference type="EMBL" id="QDT09164.1"/>
    </source>
</evidence>
<dbReference type="PANTHER" id="PTHR34512">
    <property type="entry name" value="CELL SURFACE PROTEIN"/>
    <property type="match status" value="1"/>
</dbReference>
<dbReference type="InterPro" id="IPR002372">
    <property type="entry name" value="PQQ_rpt_dom"/>
</dbReference>
<feature type="domain" description="Pyrrolo-quinoline quinone repeat" evidence="1">
    <location>
        <begin position="109"/>
        <end position="266"/>
    </location>
</feature>
<gene>
    <name evidence="2" type="ORF">K239x_11090</name>
</gene>
<proteinExistence type="predicted"/>
<protein>
    <submittedName>
        <fullName evidence="2">Outer membrane biogenesis protein BamB</fullName>
    </submittedName>
</protein>
<evidence type="ECO:0000313" key="3">
    <source>
        <dbReference type="Proteomes" id="UP000319817"/>
    </source>
</evidence>